<evidence type="ECO:0000256" key="5">
    <source>
        <dbReference type="ARBA" id="ARBA00023463"/>
    </source>
</evidence>
<name>A0A6A5H4L7_CAERE</name>
<gene>
    <name evidence="10" type="ORF">GCK72_010920</name>
</gene>
<feature type="compositionally biased region" description="Polar residues" evidence="8">
    <location>
        <begin position="326"/>
        <end position="349"/>
    </location>
</feature>
<protein>
    <recommendedName>
        <fullName evidence="7">Palmitoyltransferase</fullName>
        <ecNumber evidence="7">2.3.1.225</ecNumber>
    </recommendedName>
</protein>
<reference evidence="10 11" key="1">
    <citation type="submission" date="2019-12" db="EMBL/GenBank/DDBJ databases">
        <title>Chromosome-level assembly of the Caenorhabditis remanei genome.</title>
        <authorList>
            <person name="Teterina A.A."/>
            <person name="Willis J.H."/>
            <person name="Phillips P.C."/>
        </authorList>
    </citation>
    <scope>NUCLEOTIDE SEQUENCE [LARGE SCALE GENOMIC DNA]</scope>
    <source>
        <strain evidence="10 11">PX506</strain>
        <tissue evidence="10">Whole organism</tissue>
    </source>
</reference>
<dbReference type="CTD" id="9811427"/>
<comment type="subcellular location">
    <subcellularLocation>
        <location evidence="1">Membrane</location>
        <topology evidence="1">Multi-pass membrane protein</topology>
    </subcellularLocation>
</comment>
<evidence type="ECO:0000256" key="6">
    <source>
        <dbReference type="ARBA" id="ARBA00047790"/>
    </source>
</evidence>
<dbReference type="Pfam" id="PF01529">
    <property type="entry name" value="DHHC"/>
    <property type="match status" value="1"/>
</dbReference>
<keyword evidence="7" id="KW-0012">Acyltransferase</keyword>
<accession>A0A6A5H4L7</accession>
<dbReference type="GeneID" id="9811427"/>
<feature type="transmembrane region" description="Helical" evidence="7">
    <location>
        <begin position="42"/>
        <end position="65"/>
    </location>
</feature>
<dbReference type="InterPro" id="IPR001594">
    <property type="entry name" value="Palmitoyltrfase_DHHC"/>
</dbReference>
<evidence type="ECO:0000256" key="8">
    <source>
        <dbReference type="SAM" id="MobiDB-lite"/>
    </source>
</evidence>
<dbReference type="EMBL" id="WUAV01000003">
    <property type="protein sequence ID" value="KAF1762658.1"/>
    <property type="molecule type" value="Genomic_DNA"/>
</dbReference>
<dbReference type="PROSITE" id="PS50216">
    <property type="entry name" value="DHHC"/>
    <property type="match status" value="1"/>
</dbReference>
<keyword evidence="7" id="KW-0808">Transferase</keyword>
<organism evidence="10 11">
    <name type="scientific">Caenorhabditis remanei</name>
    <name type="common">Caenorhabditis vulgaris</name>
    <dbReference type="NCBI Taxonomy" id="31234"/>
    <lineage>
        <taxon>Eukaryota</taxon>
        <taxon>Metazoa</taxon>
        <taxon>Ecdysozoa</taxon>
        <taxon>Nematoda</taxon>
        <taxon>Chromadorea</taxon>
        <taxon>Rhabditida</taxon>
        <taxon>Rhabditina</taxon>
        <taxon>Rhabditomorpha</taxon>
        <taxon>Rhabditoidea</taxon>
        <taxon>Rhabditidae</taxon>
        <taxon>Peloderinae</taxon>
        <taxon>Caenorhabditis</taxon>
    </lineage>
</organism>
<keyword evidence="3 7" id="KW-1133">Transmembrane helix</keyword>
<feature type="compositionally biased region" description="Low complexity" evidence="8">
    <location>
        <begin position="427"/>
        <end position="468"/>
    </location>
</feature>
<comment type="caution">
    <text evidence="10">The sequence shown here is derived from an EMBL/GenBank/DDBJ whole genome shotgun (WGS) entry which is preliminary data.</text>
</comment>
<dbReference type="PANTHER" id="PTHR12349">
    <property type="entry name" value="ANKYRIN REPEAT AND LEM DOMAIN-CONTAINING PROTEIN 2"/>
    <property type="match status" value="1"/>
</dbReference>
<evidence type="ECO:0000256" key="7">
    <source>
        <dbReference type="RuleBase" id="RU079119"/>
    </source>
</evidence>
<feature type="transmembrane region" description="Helical" evidence="7">
    <location>
        <begin position="7"/>
        <end position="30"/>
    </location>
</feature>
<proteinExistence type="inferred from homology"/>
<feature type="transmembrane region" description="Helical" evidence="7">
    <location>
        <begin position="147"/>
        <end position="171"/>
    </location>
</feature>
<dbReference type="RefSeq" id="XP_003111655.2">
    <property type="nucleotide sequence ID" value="XM_003111607.2"/>
</dbReference>
<evidence type="ECO:0000256" key="2">
    <source>
        <dbReference type="ARBA" id="ARBA00022692"/>
    </source>
</evidence>
<dbReference type="EC" id="2.3.1.225" evidence="7"/>
<evidence type="ECO:0000259" key="9">
    <source>
        <dbReference type="Pfam" id="PF01529"/>
    </source>
</evidence>
<evidence type="ECO:0000256" key="1">
    <source>
        <dbReference type="ARBA" id="ARBA00004141"/>
    </source>
</evidence>
<feature type="domain" description="Palmitoyltransferase DHHC" evidence="9">
    <location>
        <begin position="101"/>
        <end position="226"/>
    </location>
</feature>
<feature type="region of interest" description="Disordered" evidence="8">
    <location>
        <begin position="326"/>
        <end position="481"/>
    </location>
</feature>
<dbReference type="PANTHER" id="PTHR12349:SF2">
    <property type="entry name" value="PALMITOYLTRANSFERASE ZDHHC8"/>
    <property type="match status" value="1"/>
</dbReference>
<keyword evidence="4 7" id="KW-0472">Membrane</keyword>
<evidence type="ECO:0000256" key="3">
    <source>
        <dbReference type="ARBA" id="ARBA00022989"/>
    </source>
</evidence>
<comment type="domain">
    <text evidence="7">The DHHC domain is required for palmitoyltransferase activity.</text>
</comment>
<dbReference type="PROSITE" id="PS51257">
    <property type="entry name" value="PROKAR_LIPOPROTEIN"/>
    <property type="match status" value="1"/>
</dbReference>
<dbReference type="Proteomes" id="UP000483820">
    <property type="component" value="Chromosome III"/>
</dbReference>
<dbReference type="GO" id="GO:0019706">
    <property type="term" value="F:protein-cysteine S-palmitoyltransferase activity"/>
    <property type="evidence" value="ECO:0007669"/>
    <property type="project" value="UniProtKB-EC"/>
</dbReference>
<dbReference type="AlphaFoldDB" id="A0A6A5H4L7"/>
<sequence>MCKRISALLPAAIAWILILGCSASFFYFIAPQIWGKWDLLGPLLIVLDVLLFMMVASNLLMAMLLDPAVHPYAIGSEEPTQVDDLRAPLYKNVDINGITVRMKWCVTCKFYRPPRSSHCSVCNRCIETFDHHCPWVHNCVGKRNYRYFFFFLCSLSIHMLYVFGLCFTYVWSGSDTQNREHILSPPYLCAIVLLALCAILCVPVIGLTVFHLVLVARGRTTNEQVTGKFTSGYNPFTIGCWGNCKRTLCHTQLPTFKSHVMAFRRERKAEQARLANRLHGPIEDRNAVIDGERDATAVLYVPDGRQDGKMIAVVEMGGTKSSLIRNQNATSRSDSQSRIVESNSQSVSIGTVDDDSRLGNGTVEEADGSTCNLFEVEGGGTPRPNSSLRSARVHDETSTPRTTTHQSYEEALEEALHSSPSKETVESSPNRTTTPSGRTSSRSTATSPTSPTGGPGGTSTTATTSASSMILNGSTSKPRGFTDAVRLADMLARNQQQPV</sequence>
<dbReference type="KEGG" id="crq:GCK72_010920"/>
<comment type="similarity">
    <text evidence="5">Belongs to the DHHC palmitoyltransferase family. ERF2/ZDHHC9 subfamily.</text>
</comment>
<keyword evidence="2 7" id="KW-0812">Transmembrane</keyword>
<dbReference type="GO" id="GO:0016020">
    <property type="term" value="C:membrane"/>
    <property type="evidence" value="ECO:0007669"/>
    <property type="project" value="UniProtKB-SubCell"/>
</dbReference>
<comment type="catalytic activity">
    <reaction evidence="6">
        <text>L-cysteinyl-[protein] + hexadecanoyl-CoA = S-hexadecanoyl-L-cysteinyl-[protein] + CoA</text>
        <dbReference type="Rhea" id="RHEA:36683"/>
        <dbReference type="Rhea" id="RHEA-COMP:10131"/>
        <dbReference type="Rhea" id="RHEA-COMP:11032"/>
        <dbReference type="ChEBI" id="CHEBI:29950"/>
        <dbReference type="ChEBI" id="CHEBI:57287"/>
        <dbReference type="ChEBI" id="CHEBI:57379"/>
        <dbReference type="ChEBI" id="CHEBI:74151"/>
        <dbReference type="EC" id="2.3.1.225"/>
    </reaction>
    <physiologicalReaction direction="left-to-right" evidence="6">
        <dbReference type="Rhea" id="RHEA:36684"/>
    </physiologicalReaction>
</comment>
<evidence type="ECO:0000313" key="11">
    <source>
        <dbReference type="Proteomes" id="UP000483820"/>
    </source>
</evidence>
<evidence type="ECO:0000313" key="10">
    <source>
        <dbReference type="EMBL" id="KAF1762658.1"/>
    </source>
</evidence>
<evidence type="ECO:0000256" key="4">
    <source>
        <dbReference type="ARBA" id="ARBA00023136"/>
    </source>
</evidence>
<feature type="transmembrane region" description="Helical" evidence="7">
    <location>
        <begin position="191"/>
        <end position="214"/>
    </location>
</feature>